<dbReference type="InParanoid" id="A0A177CLW0"/>
<gene>
    <name evidence="2" type="ORF">CC84DRAFT_1215032</name>
</gene>
<dbReference type="AlphaFoldDB" id="A0A177CLW0"/>
<dbReference type="RefSeq" id="XP_018038909.1">
    <property type="nucleotide sequence ID" value="XM_018182690.1"/>
</dbReference>
<feature type="compositionally biased region" description="Basic and acidic residues" evidence="1">
    <location>
        <begin position="44"/>
        <end position="109"/>
    </location>
</feature>
<dbReference type="GeneID" id="28766176"/>
<protein>
    <submittedName>
        <fullName evidence="2">Uncharacterized protein</fullName>
    </submittedName>
</protein>
<name>A0A177CLW0_9PLEO</name>
<feature type="region of interest" description="Disordered" evidence="1">
    <location>
        <begin position="1"/>
        <end position="120"/>
    </location>
</feature>
<evidence type="ECO:0000313" key="2">
    <source>
        <dbReference type="EMBL" id="OAG08544.1"/>
    </source>
</evidence>
<sequence length="492" mass="55806">MLPSFNTSADDSPPKTPVSPSPPGFVKKIAEKYERPKLQIPDADPARPLRGLKKECKDPWKEEKRREELRERIRKGDGGLDPHLREPWVRAREEEARASPVDGEGRGEDVESGAESDEGERDALVQLQLPACLHLLRAQPSLLPLHTTPFAYAVDPYLQNNPEYRHYLSPTTPSSSSTLSNLPSGGSGVHADEVSARTDEAFPEIPFESIEVYLHERDKLQVRLQLQQVRTLLVRCTVLVRSAWALEQTGWRSTACARGRSVDAVADDESRVEHAWYKAYSKAGRAAEKAGQMAKALGIDGLQARTWYWKGQADAGRRYWDEAGAAFRRAEQFDREKSMALKVEEYGQIGLTPVERWDVGELRRKCEEKDKRVQRRRQQRAWAMEMAGGEERDESDDDLEEELVDLEVLRGVIRGEVRAEDSVDAAKKRLWKLKEEEALEAISVARAKNKSRWYSGILSKEELASIIDSVPISEKQAEKSMKSEEFRDDLMD</sequence>
<feature type="compositionally biased region" description="Basic and acidic residues" evidence="1">
    <location>
        <begin position="28"/>
        <end position="37"/>
    </location>
</feature>
<reference evidence="2 3" key="1">
    <citation type="submission" date="2016-05" db="EMBL/GenBank/DDBJ databases">
        <title>Comparative analysis of secretome profiles of manganese(II)-oxidizing ascomycete fungi.</title>
        <authorList>
            <consortium name="DOE Joint Genome Institute"/>
            <person name="Zeiner C.A."/>
            <person name="Purvine S.O."/>
            <person name="Zink E.M."/>
            <person name="Wu S."/>
            <person name="Pasa-Tolic L."/>
            <person name="Chaput D.L."/>
            <person name="Haridas S."/>
            <person name="Grigoriev I.V."/>
            <person name="Santelli C.M."/>
            <person name="Hansel C.M."/>
        </authorList>
    </citation>
    <scope>NUCLEOTIDE SEQUENCE [LARGE SCALE GENOMIC DNA]</scope>
    <source>
        <strain evidence="2 3">AP3s5-JAC2a</strain>
    </source>
</reference>
<dbReference type="Proteomes" id="UP000077069">
    <property type="component" value="Unassembled WGS sequence"/>
</dbReference>
<proteinExistence type="predicted"/>
<feature type="region of interest" description="Disordered" evidence="1">
    <location>
        <begin position="167"/>
        <end position="191"/>
    </location>
</feature>
<keyword evidence="3" id="KW-1185">Reference proteome</keyword>
<organism evidence="2 3">
    <name type="scientific">Paraphaeosphaeria sporulosa</name>
    <dbReference type="NCBI Taxonomy" id="1460663"/>
    <lineage>
        <taxon>Eukaryota</taxon>
        <taxon>Fungi</taxon>
        <taxon>Dikarya</taxon>
        <taxon>Ascomycota</taxon>
        <taxon>Pezizomycotina</taxon>
        <taxon>Dothideomycetes</taxon>
        <taxon>Pleosporomycetidae</taxon>
        <taxon>Pleosporales</taxon>
        <taxon>Massarineae</taxon>
        <taxon>Didymosphaeriaceae</taxon>
        <taxon>Paraphaeosphaeria</taxon>
    </lineage>
</organism>
<evidence type="ECO:0000256" key="1">
    <source>
        <dbReference type="SAM" id="MobiDB-lite"/>
    </source>
</evidence>
<dbReference type="OrthoDB" id="3801492at2759"/>
<feature type="compositionally biased region" description="Low complexity" evidence="1">
    <location>
        <begin position="168"/>
        <end position="184"/>
    </location>
</feature>
<feature type="compositionally biased region" description="Polar residues" evidence="1">
    <location>
        <begin position="1"/>
        <end position="10"/>
    </location>
</feature>
<evidence type="ECO:0000313" key="3">
    <source>
        <dbReference type="Proteomes" id="UP000077069"/>
    </source>
</evidence>
<dbReference type="EMBL" id="KV441550">
    <property type="protein sequence ID" value="OAG08544.1"/>
    <property type="molecule type" value="Genomic_DNA"/>
</dbReference>
<feature type="compositionally biased region" description="Acidic residues" evidence="1">
    <location>
        <begin position="110"/>
        <end position="120"/>
    </location>
</feature>
<feature type="compositionally biased region" description="Pro residues" evidence="1">
    <location>
        <begin position="14"/>
        <end position="23"/>
    </location>
</feature>
<accession>A0A177CLW0</accession>